<gene>
    <name evidence="2" type="ORF">L2764_18920</name>
</gene>
<name>A0ABT0LFL6_9GAMM</name>
<keyword evidence="1" id="KW-0812">Transmembrane</keyword>
<keyword evidence="3" id="KW-1185">Reference proteome</keyword>
<dbReference type="EMBL" id="JAKIKS010000091">
    <property type="protein sequence ID" value="MCL1126499.1"/>
    <property type="molecule type" value="Genomic_DNA"/>
</dbReference>
<accession>A0ABT0LFL6</accession>
<evidence type="ECO:0008006" key="4">
    <source>
        <dbReference type="Google" id="ProtNLM"/>
    </source>
</evidence>
<sequence length="94" mass="11131">MTDASQRKGPDSLQKLFLYLILIDWFVLIYISFEIREFTFRDGSMASVMLTIFNLILVNLCYRRARRTEDSYLLYPVIGGALLSFILMAYFFFF</sequence>
<evidence type="ECO:0000313" key="3">
    <source>
        <dbReference type="Proteomes" id="UP001203423"/>
    </source>
</evidence>
<keyword evidence="1" id="KW-0472">Membrane</keyword>
<proteinExistence type="predicted"/>
<feature type="transmembrane region" description="Helical" evidence="1">
    <location>
        <begin position="45"/>
        <end position="62"/>
    </location>
</feature>
<reference evidence="2 3" key="1">
    <citation type="submission" date="2022-01" db="EMBL/GenBank/DDBJ databases">
        <title>Whole genome-based taxonomy of the Shewanellaceae.</title>
        <authorList>
            <person name="Martin-Rodriguez A.J."/>
        </authorList>
    </citation>
    <scope>NUCLEOTIDE SEQUENCE [LARGE SCALE GENOMIC DNA]</scope>
    <source>
        <strain evidence="2 3">DSM 17177</strain>
    </source>
</reference>
<comment type="caution">
    <text evidence="2">The sequence shown here is derived from an EMBL/GenBank/DDBJ whole genome shotgun (WGS) entry which is preliminary data.</text>
</comment>
<dbReference type="Proteomes" id="UP001203423">
    <property type="component" value="Unassembled WGS sequence"/>
</dbReference>
<feature type="transmembrane region" description="Helical" evidence="1">
    <location>
        <begin position="16"/>
        <end position="33"/>
    </location>
</feature>
<evidence type="ECO:0000256" key="1">
    <source>
        <dbReference type="SAM" id="Phobius"/>
    </source>
</evidence>
<protein>
    <recommendedName>
        <fullName evidence="4">GGDEF domain-containing protein</fullName>
    </recommendedName>
</protein>
<keyword evidence="1" id="KW-1133">Transmembrane helix</keyword>
<feature type="transmembrane region" description="Helical" evidence="1">
    <location>
        <begin position="74"/>
        <end position="93"/>
    </location>
</feature>
<evidence type="ECO:0000313" key="2">
    <source>
        <dbReference type="EMBL" id="MCL1126499.1"/>
    </source>
</evidence>
<dbReference type="RefSeq" id="WP_248941888.1">
    <property type="nucleotide sequence ID" value="NZ_JAKIKS010000091.1"/>
</dbReference>
<organism evidence="2 3">
    <name type="scientific">Shewanella surugensis</name>
    <dbReference type="NCBI Taxonomy" id="212020"/>
    <lineage>
        <taxon>Bacteria</taxon>
        <taxon>Pseudomonadati</taxon>
        <taxon>Pseudomonadota</taxon>
        <taxon>Gammaproteobacteria</taxon>
        <taxon>Alteromonadales</taxon>
        <taxon>Shewanellaceae</taxon>
        <taxon>Shewanella</taxon>
    </lineage>
</organism>